<dbReference type="GO" id="GO:0019290">
    <property type="term" value="P:siderophore biosynthetic process"/>
    <property type="evidence" value="ECO:0007669"/>
    <property type="project" value="InterPro"/>
</dbReference>
<protein>
    <submittedName>
        <fullName evidence="5">Siderophore synthetase component</fullName>
    </submittedName>
</protein>
<feature type="domain" description="Aerobactin siderophore biosynthesis IucA/IucC-like C-terminal" evidence="4">
    <location>
        <begin position="391"/>
        <end position="551"/>
    </location>
</feature>
<comment type="similarity">
    <text evidence="2">Belongs to the IucA/IucC family.</text>
</comment>
<evidence type="ECO:0000259" key="4">
    <source>
        <dbReference type="Pfam" id="PF06276"/>
    </source>
</evidence>
<reference evidence="5 6" key="1">
    <citation type="submission" date="2016-10" db="EMBL/GenBank/DDBJ databases">
        <authorList>
            <person name="de Groot N.N."/>
        </authorList>
    </citation>
    <scope>NUCLEOTIDE SEQUENCE [LARGE SCALE GENOMIC DNA]</scope>
    <source>
        <strain evidence="6">P4B,CCM 7963,CECT 7998,DSM 25260,IBRC-M 10614,KCTC 13821</strain>
    </source>
</reference>
<comment type="pathway">
    <text evidence="1">Siderophore biosynthesis.</text>
</comment>
<evidence type="ECO:0000259" key="3">
    <source>
        <dbReference type="Pfam" id="PF04183"/>
    </source>
</evidence>
<evidence type="ECO:0000313" key="6">
    <source>
        <dbReference type="Proteomes" id="UP000199017"/>
    </source>
</evidence>
<evidence type="ECO:0000313" key="5">
    <source>
        <dbReference type="EMBL" id="SDI18603.1"/>
    </source>
</evidence>
<dbReference type="AlphaFoldDB" id="A0A1G8II80"/>
<name>A0A1G8II80_9BACI</name>
<feature type="domain" description="Aerobactin siderophore biosynthesis IucA/IucC N-terminal" evidence="3">
    <location>
        <begin position="134"/>
        <end position="360"/>
    </location>
</feature>
<dbReference type="EMBL" id="FNDU01000005">
    <property type="protein sequence ID" value="SDI18603.1"/>
    <property type="molecule type" value="Genomic_DNA"/>
</dbReference>
<dbReference type="InterPro" id="IPR037455">
    <property type="entry name" value="LucA/IucC-like"/>
</dbReference>
<evidence type="ECO:0000256" key="2">
    <source>
        <dbReference type="ARBA" id="ARBA00007832"/>
    </source>
</evidence>
<dbReference type="Pfam" id="PF06276">
    <property type="entry name" value="FhuF"/>
    <property type="match status" value="1"/>
</dbReference>
<evidence type="ECO:0000256" key="1">
    <source>
        <dbReference type="ARBA" id="ARBA00004924"/>
    </source>
</evidence>
<dbReference type="OrthoDB" id="2989563at2"/>
<accession>A0A1G8II80</accession>
<keyword evidence="6" id="KW-1185">Reference proteome</keyword>
<organism evidence="5 6">
    <name type="scientific">Alteribacillus bidgolensis</name>
    <dbReference type="NCBI Taxonomy" id="930129"/>
    <lineage>
        <taxon>Bacteria</taxon>
        <taxon>Bacillati</taxon>
        <taxon>Bacillota</taxon>
        <taxon>Bacilli</taxon>
        <taxon>Bacillales</taxon>
        <taxon>Bacillaceae</taxon>
        <taxon>Alteribacillus</taxon>
    </lineage>
</organism>
<dbReference type="InterPro" id="IPR007310">
    <property type="entry name" value="Aerobactin_biosyn_IucA/IucC_N"/>
</dbReference>
<dbReference type="GO" id="GO:0016881">
    <property type="term" value="F:acid-amino acid ligase activity"/>
    <property type="evidence" value="ECO:0007669"/>
    <property type="project" value="UniProtKB-ARBA"/>
</dbReference>
<dbReference type="PANTHER" id="PTHR34384">
    <property type="entry name" value="L-2,3-DIAMINOPROPANOATE--CITRATE LIGASE"/>
    <property type="match status" value="1"/>
</dbReference>
<proteinExistence type="inferred from homology"/>
<dbReference type="Gene3D" id="1.10.510.40">
    <property type="match status" value="1"/>
</dbReference>
<dbReference type="PANTHER" id="PTHR34384:SF5">
    <property type="entry name" value="L-2,3-DIAMINOPROPANOATE--CITRATE LIGASE"/>
    <property type="match status" value="1"/>
</dbReference>
<dbReference type="RefSeq" id="WP_091584576.1">
    <property type="nucleotide sequence ID" value="NZ_FNDU01000005.1"/>
</dbReference>
<dbReference type="Gene3D" id="6.10.250.3370">
    <property type="match status" value="1"/>
</dbReference>
<gene>
    <name evidence="5" type="ORF">SAMN05216352_105207</name>
</gene>
<dbReference type="InterPro" id="IPR022770">
    <property type="entry name" value="IucA/IucC-like_C"/>
</dbReference>
<sequence>MDSGKAAEQKSIECFLNCYVRETGEGKMEDGILHLPLKEQGAEIKAKLHYTSLTGRHLYSFPLFYRMRNQPDWIEADLVTLVSLLSKELSLTYKGQSIHMQEMMRRVLFSTENMTLFLEKRQEESSQLYDPFRSFLESEQSLLYGHLLHPTPKSRQGMNEKETNQYSPETQGQFHLRYFLIHESIAELGGEEAEQAVLSLLTEEEKQAAGRKSGFQLFPVHPLQAEQLLETSPIQELMQEELLFDLGIMGQKVSATSSIRTVYNENLDYMFKFSIPVKVTNSLRVNKKIELERGLTVNKILDSKIGKQLNEFFPGFFVTRDPAYLALKGEKESGLEVVIRENPFKKEKAAETTLIAGLCQDALPGEKPHIQRIMEELAEQENRNVEEVSIDWFKKYLNISLQPLLWLYLTHGIALEAHQQNSVLKMNKGYPESFYYRDNQGYYFASSKQDYLQQFVPNLKEKSDTVCEDSLVDERLRYYFFFNHIFGLINAFGCSGLVQEEKLLQMVKEELKNFIPVSSHSKSNILNTLLDQEALPCKANLLTRFHDMDELVGTLETQSVYTEVKNPLVHKEVRAVDYSHETNVV</sequence>
<dbReference type="STRING" id="930129.SAMN05216352_105207"/>
<dbReference type="Proteomes" id="UP000199017">
    <property type="component" value="Unassembled WGS sequence"/>
</dbReference>
<dbReference type="Pfam" id="PF04183">
    <property type="entry name" value="IucA_IucC"/>
    <property type="match status" value="1"/>
</dbReference>